<feature type="region of interest" description="Disordered" evidence="1">
    <location>
        <begin position="34"/>
        <end position="57"/>
    </location>
</feature>
<feature type="region of interest" description="Disordered" evidence="1">
    <location>
        <begin position="1"/>
        <end position="22"/>
    </location>
</feature>
<dbReference type="PANTHER" id="PTHR37540">
    <property type="entry name" value="TRANSCRIPTION FACTOR (ACR-2), PUTATIVE-RELATED-RELATED"/>
    <property type="match status" value="1"/>
</dbReference>
<gene>
    <name evidence="2" type="ORF">K490DRAFT_66074</name>
</gene>
<feature type="compositionally biased region" description="Polar residues" evidence="1">
    <location>
        <begin position="82"/>
        <end position="95"/>
    </location>
</feature>
<feature type="region of interest" description="Disordered" evidence="1">
    <location>
        <begin position="70"/>
        <end position="95"/>
    </location>
</feature>
<organism evidence="2 3">
    <name type="scientific">Saccharata proteae CBS 121410</name>
    <dbReference type="NCBI Taxonomy" id="1314787"/>
    <lineage>
        <taxon>Eukaryota</taxon>
        <taxon>Fungi</taxon>
        <taxon>Dikarya</taxon>
        <taxon>Ascomycota</taxon>
        <taxon>Pezizomycotina</taxon>
        <taxon>Dothideomycetes</taxon>
        <taxon>Dothideomycetes incertae sedis</taxon>
        <taxon>Botryosphaeriales</taxon>
        <taxon>Saccharataceae</taxon>
        <taxon>Saccharata</taxon>
    </lineage>
</organism>
<keyword evidence="3" id="KW-1185">Reference proteome</keyword>
<sequence>MAELTFINETGSASKTDESRARVRSHVMRDYYRRQWRRPSSQSQGLDAQPARRDDFHGDGGVFAVLIPPKRSHGRSRKAQLSARSTQAMSSTTPKVVSGDGTWLISAQQPSITSPSRSEACSGRIIEATDEDKYEAYETRCPSPKDLMNGVQFVPHKNGTLNNRQLGKLYHAVNSYFELISFDNGTVAEVLGVCKNYWLSRIRSSELVLVTSALVQESYVDEMPQIMTKEKQTHKVHALERINKELRKSPHMVGDELICATLCLNMFEISSGSSSVPIHFNGIQKMLELQTGLGFDMKTMNPHTPMLHLHDFIWSICDNVNPTFTATDTPMLYKPCPSHLAQHAWMSSPMQMNAYTSQLDDEHLSAACTNLITDMFDLTQILYARGQRAAQQSLEQSHARYAVCYSAAKERLDSLPMLDLALLHSSTVSQRVAEACRLAAVIHYRAVVKLIPHHWSVNHPEFYSLIRVLRSLGFRAWTRMPNVYLWM</sequence>
<evidence type="ECO:0000313" key="2">
    <source>
        <dbReference type="EMBL" id="KAF2087210.1"/>
    </source>
</evidence>
<protein>
    <submittedName>
        <fullName evidence="2">Uncharacterized protein</fullName>
    </submittedName>
</protein>
<comment type="caution">
    <text evidence="2">The sequence shown here is derived from an EMBL/GenBank/DDBJ whole genome shotgun (WGS) entry which is preliminary data.</text>
</comment>
<accession>A0A9P4LV73</accession>
<dbReference type="EMBL" id="ML978721">
    <property type="protein sequence ID" value="KAF2087210.1"/>
    <property type="molecule type" value="Genomic_DNA"/>
</dbReference>
<dbReference type="OrthoDB" id="5006522at2759"/>
<evidence type="ECO:0000256" key="1">
    <source>
        <dbReference type="SAM" id="MobiDB-lite"/>
    </source>
</evidence>
<dbReference type="Proteomes" id="UP000799776">
    <property type="component" value="Unassembled WGS sequence"/>
</dbReference>
<dbReference type="InterPro" id="IPR021858">
    <property type="entry name" value="Fun_TF"/>
</dbReference>
<dbReference type="AlphaFoldDB" id="A0A9P4LV73"/>
<name>A0A9P4LV73_9PEZI</name>
<dbReference type="PANTHER" id="PTHR37540:SF5">
    <property type="entry name" value="TRANSCRIPTION FACTOR DOMAIN-CONTAINING PROTEIN"/>
    <property type="match status" value="1"/>
</dbReference>
<evidence type="ECO:0000313" key="3">
    <source>
        <dbReference type="Proteomes" id="UP000799776"/>
    </source>
</evidence>
<proteinExistence type="predicted"/>
<reference evidence="2" key="1">
    <citation type="journal article" date="2020" name="Stud. Mycol.">
        <title>101 Dothideomycetes genomes: a test case for predicting lifestyles and emergence of pathogens.</title>
        <authorList>
            <person name="Haridas S."/>
            <person name="Albert R."/>
            <person name="Binder M."/>
            <person name="Bloem J."/>
            <person name="Labutti K."/>
            <person name="Salamov A."/>
            <person name="Andreopoulos B."/>
            <person name="Baker S."/>
            <person name="Barry K."/>
            <person name="Bills G."/>
            <person name="Bluhm B."/>
            <person name="Cannon C."/>
            <person name="Castanera R."/>
            <person name="Culley D."/>
            <person name="Daum C."/>
            <person name="Ezra D."/>
            <person name="Gonzalez J."/>
            <person name="Henrissat B."/>
            <person name="Kuo A."/>
            <person name="Liang C."/>
            <person name="Lipzen A."/>
            <person name="Lutzoni F."/>
            <person name="Magnuson J."/>
            <person name="Mondo S."/>
            <person name="Nolan M."/>
            <person name="Ohm R."/>
            <person name="Pangilinan J."/>
            <person name="Park H.-J."/>
            <person name="Ramirez L."/>
            <person name="Alfaro M."/>
            <person name="Sun H."/>
            <person name="Tritt A."/>
            <person name="Yoshinaga Y."/>
            <person name="Zwiers L.-H."/>
            <person name="Turgeon B."/>
            <person name="Goodwin S."/>
            <person name="Spatafora J."/>
            <person name="Crous P."/>
            <person name="Grigoriev I."/>
        </authorList>
    </citation>
    <scope>NUCLEOTIDE SEQUENCE</scope>
    <source>
        <strain evidence="2">CBS 121410</strain>
    </source>
</reference>
<dbReference type="Pfam" id="PF11951">
    <property type="entry name" value="Fungal_trans_2"/>
    <property type="match status" value="1"/>
</dbReference>